<comment type="caution">
    <text evidence="1">The sequence shown here is derived from an EMBL/GenBank/DDBJ whole genome shotgun (WGS) entry which is preliminary data.</text>
</comment>
<evidence type="ECO:0000313" key="2">
    <source>
        <dbReference type="Proteomes" id="UP001107558"/>
    </source>
</evidence>
<dbReference type="EMBL" id="JADBJN010000002">
    <property type="protein sequence ID" value="KAG5677068.1"/>
    <property type="molecule type" value="Genomic_DNA"/>
</dbReference>
<proteinExistence type="predicted"/>
<protein>
    <submittedName>
        <fullName evidence="1">Uncharacterized protein</fullName>
    </submittedName>
</protein>
<dbReference type="Proteomes" id="UP001107558">
    <property type="component" value="Chromosome 2"/>
</dbReference>
<accession>A0A9J6C4G6</accession>
<organism evidence="1 2">
    <name type="scientific">Polypedilum vanderplanki</name>
    <name type="common">Sleeping chironomid midge</name>
    <dbReference type="NCBI Taxonomy" id="319348"/>
    <lineage>
        <taxon>Eukaryota</taxon>
        <taxon>Metazoa</taxon>
        <taxon>Ecdysozoa</taxon>
        <taxon>Arthropoda</taxon>
        <taxon>Hexapoda</taxon>
        <taxon>Insecta</taxon>
        <taxon>Pterygota</taxon>
        <taxon>Neoptera</taxon>
        <taxon>Endopterygota</taxon>
        <taxon>Diptera</taxon>
        <taxon>Nematocera</taxon>
        <taxon>Chironomoidea</taxon>
        <taxon>Chironomidae</taxon>
        <taxon>Chironominae</taxon>
        <taxon>Polypedilum</taxon>
        <taxon>Polypedilum</taxon>
    </lineage>
</organism>
<keyword evidence="2" id="KW-1185">Reference proteome</keyword>
<reference evidence="1" key="1">
    <citation type="submission" date="2021-03" db="EMBL/GenBank/DDBJ databases">
        <title>Chromosome level genome of the anhydrobiotic midge Polypedilum vanderplanki.</title>
        <authorList>
            <person name="Yoshida Y."/>
            <person name="Kikawada T."/>
            <person name="Gusev O."/>
        </authorList>
    </citation>
    <scope>NUCLEOTIDE SEQUENCE</scope>
    <source>
        <strain evidence="1">NIAS01</strain>
        <tissue evidence="1">Whole body or cell culture</tissue>
    </source>
</reference>
<evidence type="ECO:0000313" key="1">
    <source>
        <dbReference type="EMBL" id="KAG5677068.1"/>
    </source>
</evidence>
<gene>
    <name evidence="1" type="ORF">PVAND_006852</name>
</gene>
<name>A0A9J6C4G6_POLVA</name>
<sequence length="95" mass="10843">MKWMKNKRSVPFAGRQEIKSGSSSSSSTDAFFGYTLLIRKEREDFEKRDKPSYMHHHNRAFSVGSKAVRLKITALNRFSSISGGKRLFLAETLSL</sequence>
<dbReference type="AlphaFoldDB" id="A0A9J6C4G6"/>